<evidence type="ECO:0000313" key="1">
    <source>
        <dbReference type="EMBL" id="SUZ49362.1"/>
    </source>
</evidence>
<name>A0A381N431_9ZZZZ</name>
<dbReference type="PANTHER" id="PTHR35145">
    <property type="entry name" value="CYTOPLASMIC PROTEIN-RELATED"/>
    <property type="match status" value="1"/>
</dbReference>
<proteinExistence type="predicted"/>
<sequence length="127" mass="14368">VNRERLYEICLAQPEAVEEHPFGPDLIVFKVAQKVFVIATAHGDLTMSVKCDPDVAETLRGTYDSVRAMRVWPKHWNWVDISAGEVAATELEHWVEDSYDLVVDNLPKIHKLRLQGEVRGIDLDSSA</sequence>
<dbReference type="PANTHER" id="PTHR35145:SF1">
    <property type="entry name" value="CYTOPLASMIC PROTEIN"/>
    <property type="match status" value="1"/>
</dbReference>
<dbReference type="Gene3D" id="3.90.1150.30">
    <property type="match status" value="1"/>
</dbReference>
<protein>
    <recommendedName>
        <fullName evidence="2">MmcQ-like protein</fullName>
    </recommendedName>
</protein>
<evidence type="ECO:0008006" key="2">
    <source>
        <dbReference type="Google" id="ProtNLM"/>
    </source>
</evidence>
<dbReference type="InterPro" id="IPR058532">
    <property type="entry name" value="YjbR/MT2646/Rv2570-like"/>
</dbReference>
<dbReference type="InterPro" id="IPR038056">
    <property type="entry name" value="YjbR-like_sf"/>
</dbReference>
<reference evidence="1" key="1">
    <citation type="submission" date="2018-05" db="EMBL/GenBank/DDBJ databases">
        <authorList>
            <person name="Lanie J.A."/>
            <person name="Ng W.-L."/>
            <person name="Kazmierczak K.M."/>
            <person name="Andrzejewski T.M."/>
            <person name="Davidsen T.M."/>
            <person name="Wayne K.J."/>
            <person name="Tettelin H."/>
            <person name="Glass J.I."/>
            <person name="Rusch D."/>
            <person name="Podicherti R."/>
            <person name="Tsui H.-C.T."/>
            <person name="Winkler M.E."/>
        </authorList>
    </citation>
    <scope>NUCLEOTIDE SEQUENCE</scope>
</reference>
<dbReference type="InterPro" id="IPR007351">
    <property type="entry name" value="YjbR"/>
</dbReference>
<dbReference type="SUPFAM" id="SSF142906">
    <property type="entry name" value="YjbR-like"/>
    <property type="match status" value="1"/>
</dbReference>
<feature type="non-terminal residue" evidence="1">
    <location>
        <position position="1"/>
    </location>
</feature>
<gene>
    <name evidence="1" type="ORF">METZ01_LOCUS2216</name>
</gene>
<dbReference type="Pfam" id="PF04237">
    <property type="entry name" value="YjbR"/>
    <property type="match status" value="1"/>
</dbReference>
<accession>A0A381N431</accession>
<organism evidence="1">
    <name type="scientific">marine metagenome</name>
    <dbReference type="NCBI Taxonomy" id="408172"/>
    <lineage>
        <taxon>unclassified sequences</taxon>
        <taxon>metagenomes</taxon>
        <taxon>ecological metagenomes</taxon>
    </lineage>
</organism>
<dbReference type="AlphaFoldDB" id="A0A381N431"/>
<dbReference type="EMBL" id="UINC01000111">
    <property type="protein sequence ID" value="SUZ49362.1"/>
    <property type="molecule type" value="Genomic_DNA"/>
</dbReference>